<protein>
    <recommendedName>
        <fullName evidence="1">MATH domain-containing protein</fullName>
    </recommendedName>
</protein>
<dbReference type="InterPro" id="IPR045005">
    <property type="entry name" value="BPM1-6"/>
</dbReference>
<dbReference type="InterPro" id="IPR002083">
    <property type="entry name" value="MATH/TRAF_dom"/>
</dbReference>
<dbReference type="PANTHER" id="PTHR26379">
    <property type="entry name" value="BTB/POZ AND MATH DOMAIN-CONTAINING PROTEIN 1"/>
    <property type="match status" value="1"/>
</dbReference>
<dbReference type="Proteomes" id="UP000324897">
    <property type="component" value="Unassembled WGS sequence"/>
</dbReference>
<dbReference type="OrthoDB" id="595201at2759"/>
<evidence type="ECO:0000313" key="3">
    <source>
        <dbReference type="Proteomes" id="UP000324897"/>
    </source>
</evidence>
<reference evidence="2 3" key="1">
    <citation type="journal article" date="2019" name="Sci. Rep.">
        <title>A high-quality genome of Eragrostis curvula grass provides insights into Poaceae evolution and supports new strategies to enhance forage quality.</title>
        <authorList>
            <person name="Carballo J."/>
            <person name="Santos B.A.C.M."/>
            <person name="Zappacosta D."/>
            <person name="Garbus I."/>
            <person name="Selva J.P."/>
            <person name="Gallo C.A."/>
            <person name="Diaz A."/>
            <person name="Albertini E."/>
            <person name="Caccamo M."/>
            <person name="Echenique V."/>
        </authorList>
    </citation>
    <scope>NUCLEOTIDE SEQUENCE [LARGE SCALE GENOMIC DNA]</scope>
    <source>
        <strain evidence="3">cv. Victoria</strain>
        <tissue evidence="2">Leaf</tissue>
    </source>
</reference>
<evidence type="ECO:0000313" key="2">
    <source>
        <dbReference type="EMBL" id="TVU04994.1"/>
    </source>
</evidence>
<dbReference type="SUPFAM" id="SSF49599">
    <property type="entry name" value="TRAF domain-like"/>
    <property type="match status" value="1"/>
</dbReference>
<dbReference type="AlphaFoldDB" id="A0A5J9T175"/>
<feature type="domain" description="MATH" evidence="1">
    <location>
        <begin position="7"/>
        <end position="132"/>
    </location>
</feature>
<gene>
    <name evidence="2" type="ORF">EJB05_48141</name>
</gene>
<dbReference type="PANTHER" id="PTHR26379:SF504">
    <property type="entry name" value="OS08G0523800 PROTEIN"/>
    <property type="match status" value="1"/>
</dbReference>
<dbReference type="EMBL" id="RWGY01000051">
    <property type="protein sequence ID" value="TVU04994.1"/>
    <property type="molecule type" value="Genomic_DNA"/>
</dbReference>
<comment type="caution">
    <text evidence="2">The sequence shown here is derived from an EMBL/GenBank/DDBJ whole genome shotgun (WGS) entry which is preliminary data.</text>
</comment>
<organism evidence="2 3">
    <name type="scientific">Eragrostis curvula</name>
    <name type="common">weeping love grass</name>
    <dbReference type="NCBI Taxonomy" id="38414"/>
    <lineage>
        <taxon>Eukaryota</taxon>
        <taxon>Viridiplantae</taxon>
        <taxon>Streptophyta</taxon>
        <taxon>Embryophyta</taxon>
        <taxon>Tracheophyta</taxon>
        <taxon>Spermatophyta</taxon>
        <taxon>Magnoliopsida</taxon>
        <taxon>Liliopsida</taxon>
        <taxon>Poales</taxon>
        <taxon>Poaceae</taxon>
        <taxon>PACMAD clade</taxon>
        <taxon>Chloridoideae</taxon>
        <taxon>Eragrostideae</taxon>
        <taxon>Eragrostidinae</taxon>
        <taxon>Eragrostis</taxon>
    </lineage>
</organism>
<dbReference type="Gene3D" id="2.60.210.10">
    <property type="entry name" value="Apoptosis, Tumor Necrosis Factor Receptor Associated Protein 2, Chain A"/>
    <property type="match status" value="1"/>
</dbReference>
<accession>A0A5J9T175</accession>
<feature type="non-terminal residue" evidence="2">
    <location>
        <position position="1"/>
    </location>
</feature>
<keyword evidence="3" id="KW-1185">Reference proteome</keyword>
<dbReference type="CDD" id="cd00121">
    <property type="entry name" value="MATH"/>
    <property type="match status" value="1"/>
</dbReference>
<dbReference type="PROSITE" id="PS50144">
    <property type="entry name" value="MATH"/>
    <property type="match status" value="1"/>
</dbReference>
<proteinExistence type="predicted"/>
<name>A0A5J9T175_9POAL</name>
<dbReference type="Gramene" id="TVU04994">
    <property type="protein sequence ID" value="TVU04994"/>
    <property type="gene ID" value="EJB05_48141"/>
</dbReference>
<sequence length="160" mass="17730">MDSAAAVLKFKVNYEQTKHLAIGNAVHSDEISAGGHTWRINCYPRGNATFGNGEHLAIFVELMSKSRIVKAAIEVVLMDKGRETSSNAAKCLAGVHLFQMNDDSFGWSMFVRKTDLVKDYVTNGQIAFITRRNNLVPSYININAADAIHQISRYYGDCAN</sequence>
<dbReference type="InterPro" id="IPR008974">
    <property type="entry name" value="TRAF-like"/>
</dbReference>
<evidence type="ECO:0000259" key="1">
    <source>
        <dbReference type="PROSITE" id="PS50144"/>
    </source>
</evidence>
<dbReference type="GO" id="GO:0016567">
    <property type="term" value="P:protein ubiquitination"/>
    <property type="evidence" value="ECO:0007669"/>
    <property type="project" value="InterPro"/>
</dbReference>
<dbReference type="Pfam" id="PF22486">
    <property type="entry name" value="MATH_2"/>
    <property type="match status" value="1"/>
</dbReference>